<feature type="region of interest" description="Disordered" evidence="1">
    <location>
        <begin position="642"/>
        <end position="717"/>
    </location>
</feature>
<dbReference type="VEuPathDB" id="ToxoDB:TGFOU_224140"/>
<feature type="region of interest" description="Disordered" evidence="1">
    <location>
        <begin position="268"/>
        <end position="363"/>
    </location>
</feature>
<dbReference type="EMBL" id="AEYH02000768">
    <property type="protein sequence ID" value="KFG53781.1"/>
    <property type="molecule type" value="Genomic_DNA"/>
</dbReference>
<feature type="region of interest" description="Disordered" evidence="1">
    <location>
        <begin position="139"/>
        <end position="161"/>
    </location>
</feature>
<feature type="compositionally biased region" description="Polar residues" evidence="1">
    <location>
        <begin position="140"/>
        <end position="161"/>
    </location>
</feature>
<proteinExistence type="predicted"/>
<organism evidence="2 3">
    <name type="scientific">Toxoplasma gondii FOU</name>
    <dbReference type="NCBI Taxonomy" id="943167"/>
    <lineage>
        <taxon>Eukaryota</taxon>
        <taxon>Sar</taxon>
        <taxon>Alveolata</taxon>
        <taxon>Apicomplexa</taxon>
        <taxon>Conoidasida</taxon>
        <taxon>Coccidia</taxon>
        <taxon>Eucoccidiorida</taxon>
        <taxon>Eimeriorina</taxon>
        <taxon>Sarcocystidae</taxon>
        <taxon>Toxoplasma</taxon>
    </lineage>
</organism>
<dbReference type="OrthoDB" id="331117at2759"/>
<dbReference type="Proteomes" id="UP000028838">
    <property type="component" value="Unassembled WGS sequence"/>
</dbReference>
<evidence type="ECO:0000313" key="3">
    <source>
        <dbReference type="Proteomes" id="UP000028838"/>
    </source>
</evidence>
<dbReference type="AlphaFoldDB" id="A0A086LAW3"/>
<feature type="region of interest" description="Disordered" evidence="1">
    <location>
        <begin position="72"/>
        <end position="122"/>
    </location>
</feature>
<feature type="compositionally biased region" description="Low complexity" evidence="1">
    <location>
        <begin position="107"/>
        <end position="120"/>
    </location>
</feature>
<evidence type="ECO:0000313" key="2">
    <source>
        <dbReference type="EMBL" id="KFG53781.1"/>
    </source>
</evidence>
<feature type="compositionally biased region" description="Basic residues" evidence="1">
    <location>
        <begin position="294"/>
        <end position="312"/>
    </location>
</feature>
<reference evidence="2 3" key="1">
    <citation type="submission" date="2014-07" db="EMBL/GenBank/DDBJ databases">
        <authorList>
            <person name="Sibley D."/>
            <person name="Venepally P."/>
            <person name="Karamycheva S."/>
            <person name="Hadjithomas M."/>
            <person name="Khan A."/>
            <person name="Brunk B."/>
            <person name="Roos D."/>
            <person name="Caler E."/>
            <person name="Lorenzi H."/>
        </authorList>
    </citation>
    <scope>NUCLEOTIDE SEQUENCE [LARGE SCALE GENOMIC DNA]</scope>
    <source>
        <strain evidence="2 3">FOU</strain>
    </source>
</reference>
<name>A0A086LAW3_TOXGO</name>
<feature type="compositionally biased region" description="Low complexity" evidence="1">
    <location>
        <begin position="694"/>
        <end position="717"/>
    </location>
</feature>
<feature type="compositionally biased region" description="Low complexity" evidence="1">
    <location>
        <begin position="663"/>
        <end position="676"/>
    </location>
</feature>
<feature type="compositionally biased region" description="Low complexity" evidence="1">
    <location>
        <begin position="74"/>
        <end position="87"/>
    </location>
</feature>
<gene>
    <name evidence="2" type="ORF">TGFOU_224140</name>
</gene>
<comment type="caution">
    <text evidence="2">The sequence shown here is derived from an EMBL/GenBank/DDBJ whole genome shotgun (WGS) entry which is preliminary data.</text>
</comment>
<evidence type="ECO:0000256" key="1">
    <source>
        <dbReference type="SAM" id="MobiDB-lite"/>
    </source>
</evidence>
<protein>
    <submittedName>
        <fullName evidence="2">Uncharacterized protein</fullName>
    </submittedName>
</protein>
<feature type="compositionally biased region" description="Polar residues" evidence="1">
    <location>
        <begin position="677"/>
        <end position="686"/>
    </location>
</feature>
<sequence>MVKPENHLSSLSTPHGHPFVTSLSSECDWDGMSQLNFLTEERIQWTSLTKTKADLHTPPANLHRNVRSVHTKMVSRVSRRPAASVRPLVWGDSSNKGCERERPATGSTPSSSKAKKVSSSGTNTLDMCLTGSPAPCVIGSPTSADASRAPTNASPRHRSSTAIEAVNSQREARAQLISQYFPGADPATLSNTLWEWLELGDDAESAGGLNPRRRIFKPSRFLQELLLALSDDPSADDGAGNPVFSMKPITPTAAKTLASTQGLPVGGRVFPGSVHGRIGTNSRRQDRITSYTYRSRKKKHRKKTQSCFRRGKVTQQPAADLPATPCANAEQSEQLNSEKDSEHCSGIAAADPESCRSVGRDVGQGETLSENEALFQDERPAEKSCLKRWPSAELTSSEDAKFSFQPTERLEASEVWHLWKPRPLSQKFFRRERRATYPGTAVPPLFTRKVSTPPALLLRLSSPEEVGKSCRSSRVLSGATHRVLSAADANLCSNASKPSISQSVACELRTPRNDKKFRQRASHQTPSLTYAAPRIKGVCQRYLSRVERQQERRAVPVQHAPLYTDPRTTQEYMRAKEIELQMRVKCLRQTKLKDLRHSDLARLLHGEGSRPRDRKLSCRLRNTRSRITRSVVRDIPVVAQPMGKPADATASTFPHNVADGDGSHSACSSFPSASSPLGNNRGSSADVTLRCQLPVSPSPSTSSTGSSSHFGTRGSPSCRCSTRFSLFRSSFLAGRAHSRRRSAAWLQLLTAAPEQSSATRERILWPAATGCEVAPTSHVLPWIPARFSRSISSRPVRRTFSFRTLTKVVQFVTRARLQGALTRFVDVTGLRGIDLQSARAATVKLTRLQRAAREFLRRHRDACETVGRKLQQAETKMILTVLQAHPGESQRLLQHRARESLIDSFRIDSTLKQQWILSLVREGGRLQVEEATAYKVEMKEFSQTCREWRIVCMWLGHDQRAWWPSQPQPPPMPGSRMTEVSPNKLEAMLSLGLYKKRNFKEVVASLQAREHELALRPEGTTTVYSARSERYRHLFSGVSFRVFQTLWGHADNSEAEISSFLKLFTPSRQNISRSSLGHIYCEPLDEWIPENNNEKTPL</sequence>
<accession>A0A086LAW3</accession>